<name>A0A8C9U2U8_SCLFO</name>
<evidence type="ECO:0000256" key="1">
    <source>
        <dbReference type="PROSITE-ProRule" id="PRU00561"/>
    </source>
</evidence>
<dbReference type="Gene3D" id="1.20.5.690">
    <property type="entry name" value="Importin-alpha, importin-beta-binding domain"/>
    <property type="match status" value="1"/>
</dbReference>
<dbReference type="Proteomes" id="UP000694397">
    <property type="component" value="Chromosome 8"/>
</dbReference>
<keyword evidence="5" id="KW-1185">Reference proteome</keyword>
<dbReference type="Pfam" id="PF01749">
    <property type="entry name" value="IBB"/>
    <property type="match status" value="1"/>
</dbReference>
<dbReference type="Ensembl" id="ENSSFOT00015077934.1">
    <property type="protein sequence ID" value="ENSSFOP00015055943.1"/>
    <property type="gene ID" value="ENSSFOG00015003671.2"/>
</dbReference>
<feature type="region of interest" description="Disordered" evidence="2">
    <location>
        <begin position="50"/>
        <end position="69"/>
    </location>
</feature>
<gene>
    <name evidence="4" type="primary">KPNA2</name>
</gene>
<feature type="domain" description="IBB" evidence="3">
    <location>
        <begin position="1"/>
        <end position="56"/>
    </location>
</feature>
<keyword evidence="1" id="KW-0813">Transport</keyword>
<reference evidence="4" key="3">
    <citation type="submission" date="2025-09" db="UniProtKB">
        <authorList>
            <consortium name="Ensembl"/>
        </authorList>
    </citation>
    <scope>IDENTIFICATION</scope>
</reference>
<evidence type="ECO:0000259" key="3">
    <source>
        <dbReference type="PROSITE" id="PS51214"/>
    </source>
</evidence>
<feature type="compositionally biased region" description="Basic and acidic residues" evidence="2">
    <location>
        <begin position="9"/>
        <end position="25"/>
    </location>
</feature>
<evidence type="ECO:0000313" key="4">
    <source>
        <dbReference type="Ensembl" id="ENSSFOP00015055943.1"/>
    </source>
</evidence>
<dbReference type="AlphaFoldDB" id="A0A8C9U2U8"/>
<dbReference type="InterPro" id="IPR002652">
    <property type="entry name" value="Importin-a_IBB"/>
</dbReference>
<dbReference type="InterPro" id="IPR036975">
    <property type="entry name" value="Importin-a_IBB_sf"/>
</dbReference>
<proteinExistence type="predicted"/>
<accession>A0A8C9U2U8</accession>
<dbReference type="GeneTree" id="ENSGT01050000244891"/>
<feature type="region of interest" description="Disordered" evidence="2">
    <location>
        <begin position="1"/>
        <end position="25"/>
    </location>
</feature>
<reference evidence="4 5" key="1">
    <citation type="submission" date="2019-04" db="EMBL/GenBank/DDBJ databases">
        <authorList>
            <consortium name="Wellcome Sanger Institute Data Sharing"/>
        </authorList>
    </citation>
    <scope>NUCLEOTIDE SEQUENCE [LARGE SCALE GENOMIC DNA]</scope>
</reference>
<dbReference type="PROSITE" id="PS51214">
    <property type="entry name" value="IBB"/>
    <property type="match status" value="1"/>
</dbReference>
<feature type="compositionally biased region" description="Polar residues" evidence="2">
    <location>
        <begin position="55"/>
        <end position="67"/>
    </location>
</feature>
<dbReference type="OrthoDB" id="29145at2759"/>
<reference evidence="4" key="2">
    <citation type="submission" date="2025-08" db="UniProtKB">
        <authorList>
            <consortium name="Ensembl"/>
        </authorList>
    </citation>
    <scope>IDENTIFICATION</scope>
</reference>
<sequence length="117" mass="13223">MSSGNEVAGRLHDFKDKGKDTELRRKMTETNVQLHKAKKDEQFLKRRNVCGFPEETTSPTQDSSQNRKPTDYWTIDDLVEGVNSHSLGGQLRAAKAARRAPCWVLGGAAMWFCVLDR</sequence>
<organism evidence="4 5">
    <name type="scientific">Scleropages formosus</name>
    <name type="common">Asian bonytongue</name>
    <name type="synonym">Osteoglossum formosum</name>
    <dbReference type="NCBI Taxonomy" id="113540"/>
    <lineage>
        <taxon>Eukaryota</taxon>
        <taxon>Metazoa</taxon>
        <taxon>Chordata</taxon>
        <taxon>Craniata</taxon>
        <taxon>Vertebrata</taxon>
        <taxon>Euteleostomi</taxon>
        <taxon>Actinopterygii</taxon>
        <taxon>Neopterygii</taxon>
        <taxon>Teleostei</taxon>
        <taxon>Osteoglossocephala</taxon>
        <taxon>Osteoglossomorpha</taxon>
        <taxon>Osteoglossiformes</taxon>
        <taxon>Osteoglossidae</taxon>
        <taxon>Scleropages</taxon>
    </lineage>
</organism>
<evidence type="ECO:0000256" key="2">
    <source>
        <dbReference type="SAM" id="MobiDB-lite"/>
    </source>
</evidence>
<evidence type="ECO:0000313" key="5">
    <source>
        <dbReference type="Proteomes" id="UP000694397"/>
    </source>
</evidence>
<dbReference type="GO" id="GO:0006606">
    <property type="term" value="P:protein import into nucleus"/>
    <property type="evidence" value="ECO:0007669"/>
    <property type="project" value="InterPro"/>
</dbReference>
<dbReference type="GO" id="GO:0061608">
    <property type="term" value="F:nuclear import signal receptor activity"/>
    <property type="evidence" value="ECO:0007669"/>
    <property type="project" value="InterPro"/>
</dbReference>
<protein>
    <submittedName>
        <fullName evidence="4">Karyopherin subunit alpha 2</fullName>
    </submittedName>
</protein>